<gene>
    <name evidence="7" type="primary">guaD</name>
    <name evidence="7" type="ORF">KTN04_15160</name>
</gene>
<evidence type="ECO:0000256" key="4">
    <source>
        <dbReference type="NCBIfam" id="TIGR02967"/>
    </source>
</evidence>
<dbReference type="PANTHER" id="PTHR11271:SF6">
    <property type="entry name" value="GUANINE DEAMINASE"/>
    <property type="match status" value="1"/>
</dbReference>
<evidence type="ECO:0000256" key="3">
    <source>
        <dbReference type="ARBA" id="ARBA00022833"/>
    </source>
</evidence>
<evidence type="ECO:0000256" key="2">
    <source>
        <dbReference type="ARBA" id="ARBA00022801"/>
    </source>
</evidence>
<comment type="catalytic activity">
    <reaction evidence="5">
        <text>guanine + H2O + H(+) = xanthine + NH4(+)</text>
        <dbReference type="Rhea" id="RHEA:14665"/>
        <dbReference type="ChEBI" id="CHEBI:15377"/>
        <dbReference type="ChEBI" id="CHEBI:15378"/>
        <dbReference type="ChEBI" id="CHEBI:16235"/>
        <dbReference type="ChEBI" id="CHEBI:17712"/>
        <dbReference type="ChEBI" id="CHEBI:28938"/>
        <dbReference type="EC" id="3.5.4.3"/>
    </reaction>
</comment>
<evidence type="ECO:0000256" key="1">
    <source>
        <dbReference type="ARBA" id="ARBA00022723"/>
    </source>
</evidence>
<evidence type="ECO:0000259" key="6">
    <source>
        <dbReference type="Pfam" id="PF01979"/>
    </source>
</evidence>
<sequence>MEAVSSRVIRGAILDYRDDPARGGEAAVRYLDDGLLWLRDGRIQGVGTPAALQGQLPPEQTVEDRRGCLLIPGLIDTHTHYPQIGIAAYPAGSLFAWLQQRAFPAEQSLDQPGMSEVLAHRFIAEMLRNGTTTAMVFAGVQPESADALFQYAQHLGLRLIAGKLLQDRLVPESLRESVEQAQLTTERLIQRWHGRDRLAYALTPRFAPACSEALLACCRDWLQQYPSLYLQTHLAETIEECERVRQLFPRYPSYVDLYADHGFLRPRSMLAHAIHLTPDEQRTLGQSGVSVAHCPSSNLLLGSGLMPLRALQRVGVLLSVGTDIGAGPSCSVLKTLADAMRVQQLQGEPLSAVQALYLATLGGARALQLEDCIGCFAPGHEADFLVLDLEATPELAERTARAGSLDELLGLLILLGDDRLVAEVNIQGQAIAPAGPLVPVGDVGA</sequence>
<dbReference type="GO" id="GO:0008892">
    <property type="term" value="F:guanine deaminase activity"/>
    <property type="evidence" value="ECO:0007669"/>
    <property type="project" value="UniProtKB-EC"/>
</dbReference>
<dbReference type="NCBIfam" id="TIGR02967">
    <property type="entry name" value="guan_deamin"/>
    <property type="match status" value="1"/>
</dbReference>
<comment type="function">
    <text evidence="5">Catalyzes the hydrolytic deamination of guanine, producing xanthine and ammonia.</text>
</comment>
<comment type="pathway">
    <text evidence="5">Purine metabolism; guanine degradation; xanthine from guanine: step 1/1.</text>
</comment>
<evidence type="ECO:0000313" key="8">
    <source>
        <dbReference type="Proteomes" id="UP000755551"/>
    </source>
</evidence>
<evidence type="ECO:0000313" key="7">
    <source>
        <dbReference type="EMBL" id="MBV0934677.1"/>
    </source>
</evidence>
<dbReference type="InterPro" id="IPR051607">
    <property type="entry name" value="Metallo-dep_hydrolases"/>
</dbReference>
<dbReference type="PANTHER" id="PTHR11271">
    <property type="entry name" value="GUANINE DEAMINASE"/>
    <property type="match status" value="1"/>
</dbReference>
<dbReference type="EC" id="3.5.4.3" evidence="4 5"/>
<reference evidence="7 8" key="1">
    <citation type="submission" date="2021-06" db="EMBL/GenBank/DDBJ databases">
        <title>Bacterium isolated from marine sediment.</title>
        <authorList>
            <person name="Zhu K.-L."/>
            <person name="Du Z.-J."/>
            <person name="Liang Q.-Y."/>
        </authorList>
    </citation>
    <scope>NUCLEOTIDE SEQUENCE [LARGE SCALE GENOMIC DNA]</scope>
    <source>
        <strain evidence="7 8">A346</strain>
    </source>
</reference>
<keyword evidence="8" id="KW-1185">Reference proteome</keyword>
<accession>A0ABS6MED9</accession>
<evidence type="ECO:0000256" key="5">
    <source>
        <dbReference type="RuleBase" id="RU366009"/>
    </source>
</evidence>
<dbReference type="Proteomes" id="UP000755551">
    <property type="component" value="Unassembled WGS sequence"/>
</dbReference>
<keyword evidence="1 5" id="KW-0479">Metal-binding</keyword>
<comment type="caution">
    <text evidence="7">The sequence shown here is derived from an EMBL/GenBank/DDBJ whole genome shotgun (WGS) entry which is preliminary data.</text>
</comment>
<protein>
    <recommendedName>
        <fullName evidence="4 5">Guanine deaminase</fullName>
        <shortName evidence="5">Guanase</shortName>
        <ecNumber evidence="4 5">3.5.4.3</ecNumber>
    </recommendedName>
    <alternativeName>
        <fullName evidence="5">Guanine aminohydrolase</fullName>
    </alternativeName>
</protein>
<comment type="similarity">
    <text evidence="5">Belongs to the metallo-dependent hydrolases superfamily. ATZ/TRZ family.</text>
</comment>
<dbReference type="InterPro" id="IPR006680">
    <property type="entry name" value="Amidohydro-rel"/>
</dbReference>
<dbReference type="RefSeq" id="WP_217336082.1">
    <property type="nucleotide sequence ID" value="NZ_JAHQZT010000032.1"/>
</dbReference>
<dbReference type="NCBIfam" id="NF006679">
    <property type="entry name" value="PRK09228.1"/>
    <property type="match status" value="1"/>
</dbReference>
<organism evidence="7 8">
    <name type="scientific">Marinobacterium weihaiense</name>
    <dbReference type="NCBI Taxonomy" id="2851016"/>
    <lineage>
        <taxon>Bacteria</taxon>
        <taxon>Pseudomonadati</taxon>
        <taxon>Pseudomonadota</taxon>
        <taxon>Gammaproteobacteria</taxon>
        <taxon>Oceanospirillales</taxon>
        <taxon>Oceanospirillaceae</taxon>
        <taxon>Marinobacterium</taxon>
    </lineage>
</organism>
<dbReference type="InterPro" id="IPR014311">
    <property type="entry name" value="Guanine_deaminase"/>
</dbReference>
<feature type="domain" description="Amidohydrolase-related" evidence="6">
    <location>
        <begin position="70"/>
        <end position="398"/>
    </location>
</feature>
<dbReference type="EMBL" id="JAHQZT010000032">
    <property type="protein sequence ID" value="MBV0934677.1"/>
    <property type="molecule type" value="Genomic_DNA"/>
</dbReference>
<name>A0ABS6MED9_9GAMM</name>
<comment type="cofactor">
    <cofactor evidence="5">
        <name>Zn(2+)</name>
        <dbReference type="ChEBI" id="CHEBI:29105"/>
    </cofactor>
    <text evidence="5">Binds 1 zinc ion per subunit.</text>
</comment>
<keyword evidence="3 5" id="KW-0862">Zinc</keyword>
<keyword evidence="2 5" id="KW-0378">Hydrolase</keyword>
<dbReference type="Pfam" id="PF01979">
    <property type="entry name" value="Amidohydro_1"/>
    <property type="match status" value="1"/>
</dbReference>
<proteinExistence type="inferred from homology"/>